<reference evidence="2" key="1">
    <citation type="journal article" date="2019" name="Int. J. Syst. Evol. Microbiol.">
        <title>The Global Catalogue of Microorganisms (GCM) 10K type strain sequencing project: providing services to taxonomists for standard genome sequencing and annotation.</title>
        <authorList>
            <consortium name="The Broad Institute Genomics Platform"/>
            <consortium name="The Broad Institute Genome Sequencing Center for Infectious Disease"/>
            <person name="Wu L."/>
            <person name="Ma J."/>
        </authorList>
    </citation>
    <scope>NUCLEOTIDE SEQUENCE [LARGE SCALE GENOMIC DNA]</scope>
    <source>
        <strain evidence="2">CGMCC 1.12769</strain>
    </source>
</reference>
<name>A0ABQ1YF03_9BACL</name>
<proteinExistence type="predicted"/>
<sequence>MLGLNDWHAAFPPQILNDNQKYYYYTLSSINCTDNRIRAQDNEIHTTNQFIKNSSPELKT</sequence>
<dbReference type="Proteomes" id="UP000659344">
    <property type="component" value="Unassembled WGS sequence"/>
</dbReference>
<protein>
    <submittedName>
        <fullName evidence="1">Uncharacterized protein</fullName>
    </submittedName>
</protein>
<organism evidence="1 2">
    <name type="scientific">Paenibacillus segetis</name>
    <dbReference type="NCBI Taxonomy" id="1325360"/>
    <lineage>
        <taxon>Bacteria</taxon>
        <taxon>Bacillati</taxon>
        <taxon>Bacillota</taxon>
        <taxon>Bacilli</taxon>
        <taxon>Bacillales</taxon>
        <taxon>Paenibacillaceae</taxon>
        <taxon>Paenibacillus</taxon>
    </lineage>
</organism>
<dbReference type="EMBL" id="BMFT01000001">
    <property type="protein sequence ID" value="GGH23691.1"/>
    <property type="molecule type" value="Genomic_DNA"/>
</dbReference>
<evidence type="ECO:0000313" key="2">
    <source>
        <dbReference type="Proteomes" id="UP000659344"/>
    </source>
</evidence>
<comment type="caution">
    <text evidence="1">The sequence shown here is derived from an EMBL/GenBank/DDBJ whole genome shotgun (WGS) entry which is preliminary data.</text>
</comment>
<keyword evidence="2" id="KW-1185">Reference proteome</keyword>
<evidence type="ECO:0000313" key="1">
    <source>
        <dbReference type="EMBL" id="GGH23691.1"/>
    </source>
</evidence>
<accession>A0ABQ1YF03</accession>
<gene>
    <name evidence="1" type="ORF">GCM10008013_22990</name>
</gene>